<evidence type="ECO:0000259" key="1">
    <source>
        <dbReference type="Pfam" id="PF10988"/>
    </source>
</evidence>
<dbReference type="PROSITE" id="PS51257">
    <property type="entry name" value="PROKAR_LIPOPROTEIN"/>
    <property type="match status" value="1"/>
</dbReference>
<dbReference type="Proteomes" id="UP000610931">
    <property type="component" value="Unassembled WGS sequence"/>
</dbReference>
<dbReference type="Gene3D" id="2.160.20.120">
    <property type="match status" value="1"/>
</dbReference>
<sequence length="248" mass="27568">MNRLIYLLILVFVFSCDNENANDCLQKAGVIIQQEFVVSDFDKILVNRDIELIVKEGAEQKVVVETGENLINDVEVVVVDGKLTLTDNNTCNYVREYGVTKVYLTAPNITEIRSSTQYDISSDGVLTYPSLTILSEDFGAPDTFTNANVRLQIDNGTFRVVFNNLSNCFISGKTDNLHITFAAGTSRFEGKDLIAENINLWNRGSNDMIVNPQQSIKGKISGTGNVISVNEPPIVEVEVLYKGRLIFK</sequence>
<name>A0A8J7J927_9FLAO</name>
<organism evidence="2 3">
    <name type="scientific">Snuella sedimenti</name>
    <dbReference type="NCBI Taxonomy" id="2798802"/>
    <lineage>
        <taxon>Bacteria</taxon>
        <taxon>Pseudomonadati</taxon>
        <taxon>Bacteroidota</taxon>
        <taxon>Flavobacteriia</taxon>
        <taxon>Flavobacteriales</taxon>
        <taxon>Flavobacteriaceae</taxon>
        <taxon>Snuella</taxon>
    </lineage>
</organism>
<dbReference type="AlphaFoldDB" id="A0A8J7J927"/>
<evidence type="ECO:0000313" key="2">
    <source>
        <dbReference type="EMBL" id="MBJ6366589.1"/>
    </source>
</evidence>
<keyword evidence="3" id="KW-1185">Reference proteome</keyword>
<comment type="caution">
    <text evidence="2">The sequence shown here is derived from an EMBL/GenBank/DDBJ whole genome shotgun (WGS) entry which is preliminary data.</text>
</comment>
<dbReference type="InterPro" id="IPR021255">
    <property type="entry name" value="DUF2807"/>
</dbReference>
<gene>
    <name evidence="2" type="ORF">JF259_00680</name>
</gene>
<feature type="domain" description="Putative auto-transporter adhesin head GIN" evidence="1">
    <location>
        <begin position="40"/>
        <end position="232"/>
    </location>
</feature>
<dbReference type="EMBL" id="JAELVQ010000001">
    <property type="protein sequence ID" value="MBJ6366589.1"/>
    <property type="molecule type" value="Genomic_DNA"/>
</dbReference>
<protein>
    <submittedName>
        <fullName evidence="2">DUF2807 domain-containing protein</fullName>
    </submittedName>
</protein>
<reference evidence="2" key="1">
    <citation type="submission" date="2020-12" db="EMBL/GenBank/DDBJ databases">
        <title>Snuella sp. nov., isolated from sediment in Incheon.</title>
        <authorList>
            <person name="Kim W."/>
        </authorList>
    </citation>
    <scope>NUCLEOTIDE SEQUENCE</scope>
    <source>
        <strain evidence="2">CAU 1569</strain>
    </source>
</reference>
<dbReference type="Pfam" id="PF10988">
    <property type="entry name" value="DUF2807"/>
    <property type="match status" value="1"/>
</dbReference>
<dbReference type="RefSeq" id="WP_199112067.1">
    <property type="nucleotide sequence ID" value="NZ_JAELVQ010000001.1"/>
</dbReference>
<accession>A0A8J7J927</accession>
<evidence type="ECO:0000313" key="3">
    <source>
        <dbReference type="Proteomes" id="UP000610931"/>
    </source>
</evidence>
<proteinExistence type="predicted"/>